<evidence type="ECO:0000256" key="4">
    <source>
        <dbReference type="SAM" id="SignalP"/>
    </source>
</evidence>
<evidence type="ECO:0000259" key="5">
    <source>
        <dbReference type="Pfam" id="PF14905"/>
    </source>
</evidence>
<sequence>MKTFCALLILLSVAYSSFGQITGKVANRQQEPVPFANVVLYHTQDSSIVSGTATDEKGMFSIPEVSAGRFYLKVSSIGYTSLQSASFEITALNQHLEIFQLILSEENTALNEVVIAAKKEMLQHTSLGKVINVQSSLITKGSNALQVLERLPGVITDRRNNQLSLNGQSGVTVMLNGRRLQLSMEELMGLLENTVADNIEKIELITSPTAGYDADGGAGIINIVLKKSEGEGTTVNVSATAGYGYREKALGSLSLSQGFDKATLFASYSFLHEVGRSGYMGGGTSNRGFLPSPSRAIFSGISRKFVRAHTITLAAEYRLTSKTTLGGDIMYARNNTHNLADNAVTWEFTNGDYLGFSALSDGFQKRNNLVSSLYVKNKLSEQSQLNFDLSYIRYTSDSPALISSNYFDRQGNPMIPQNPIFTAGNRGESLSNILAGVLAIDYSLELNNKVSAGFGVKGSLAENRNDSKIERKLEESWEIDPRSQSAVYSQEKIAAIYAQWKYVLHPKSTIQAGLRYEYWQREVNLYDKPFTMAKLFPTVTYTFTPSDKATLSINYNRRISRPAYTDLISNLFYNDPTFVFSGNPLLKPTLTDVLKADYTTRGLTLGLSLQHEVHPILRYQITTNQTKDIGISSPQNLDYQKSINLFVSYPLSVTKWWKIWASSTTSLRNYKVSYSLKPAEKTFVFQNLNLSQNIVLPKNFEVELSGWYNFPFFEGTNHIKGFGVLNAGIAKKLPRNRGTFQLSLPDVLRSFGVHTHISGMTPIVFNISTVAHWRDESAFYQVVKLTYSRSFGKSTAHTLKRSDNEEKDRIK</sequence>
<evidence type="ECO:0000256" key="1">
    <source>
        <dbReference type="ARBA" id="ARBA00004442"/>
    </source>
</evidence>
<keyword evidence="7" id="KW-1185">Reference proteome</keyword>
<dbReference type="PANTHER" id="PTHR40980">
    <property type="entry name" value="PLUG DOMAIN-CONTAINING PROTEIN"/>
    <property type="match status" value="1"/>
</dbReference>
<gene>
    <name evidence="6" type="ORF">Q0590_25885</name>
</gene>
<dbReference type="InterPro" id="IPR008969">
    <property type="entry name" value="CarboxyPept-like_regulatory"/>
</dbReference>
<dbReference type="Gene3D" id="2.170.130.10">
    <property type="entry name" value="TonB-dependent receptor, plug domain"/>
    <property type="match status" value="1"/>
</dbReference>
<dbReference type="InterPro" id="IPR036942">
    <property type="entry name" value="Beta-barrel_TonB_sf"/>
</dbReference>
<feature type="domain" description="Outer membrane protein beta-barrel" evidence="5">
    <location>
        <begin position="381"/>
        <end position="757"/>
    </location>
</feature>
<comment type="subcellular location">
    <subcellularLocation>
        <location evidence="1">Cell outer membrane</location>
    </subcellularLocation>
</comment>
<keyword evidence="3" id="KW-0998">Cell outer membrane</keyword>
<evidence type="ECO:0000256" key="2">
    <source>
        <dbReference type="ARBA" id="ARBA00023136"/>
    </source>
</evidence>
<dbReference type="InterPro" id="IPR037066">
    <property type="entry name" value="Plug_dom_sf"/>
</dbReference>
<dbReference type="RefSeq" id="WP_302040538.1">
    <property type="nucleotide sequence ID" value="NZ_JAUKPO010000021.1"/>
</dbReference>
<dbReference type="Proteomes" id="UP001168528">
    <property type="component" value="Unassembled WGS sequence"/>
</dbReference>
<evidence type="ECO:0000256" key="3">
    <source>
        <dbReference type="ARBA" id="ARBA00023237"/>
    </source>
</evidence>
<dbReference type="PANTHER" id="PTHR40980:SF4">
    <property type="entry name" value="TONB-DEPENDENT RECEPTOR-LIKE BETA-BARREL DOMAIN-CONTAINING PROTEIN"/>
    <property type="match status" value="1"/>
</dbReference>
<feature type="chain" id="PRO_5046077209" evidence="4">
    <location>
        <begin position="20"/>
        <end position="811"/>
    </location>
</feature>
<feature type="signal peptide" evidence="4">
    <location>
        <begin position="1"/>
        <end position="19"/>
    </location>
</feature>
<dbReference type="SUPFAM" id="SSF56935">
    <property type="entry name" value="Porins"/>
    <property type="match status" value="1"/>
</dbReference>
<dbReference type="SUPFAM" id="SSF49464">
    <property type="entry name" value="Carboxypeptidase regulatory domain-like"/>
    <property type="match status" value="1"/>
</dbReference>
<dbReference type="InterPro" id="IPR041700">
    <property type="entry name" value="OMP_b-brl_3"/>
</dbReference>
<dbReference type="Pfam" id="PF13715">
    <property type="entry name" value="CarbopepD_reg_2"/>
    <property type="match status" value="1"/>
</dbReference>
<keyword evidence="4" id="KW-0732">Signal</keyword>
<accession>A0ABT8RCA7</accession>
<evidence type="ECO:0000313" key="6">
    <source>
        <dbReference type="EMBL" id="MDO1449735.1"/>
    </source>
</evidence>
<proteinExistence type="predicted"/>
<keyword evidence="6" id="KW-0675">Receptor</keyword>
<reference evidence="6" key="1">
    <citation type="submission" date="2023-07" db="EMBL/GenBank/DDBJ databases">
        <title>The genome sequence of Rhodocytophaga aerolata KACC 12507.</title>
        <authorList>
            <person name="Zhang X."/>
        </authorList>
    </citation>
    <scope>NUCLEOTIDE SEQUENCE</scope>
    <source>
        <strain evidence="6">KACC 12507</strain>
    </source>
</reference>
<dbReference type="Gene3D" id="2.60.40.1120">
    <property type="entry name" value="Carboxypeptidase-like, regulatory domain"/>
    <property type="match status" value="1"/>
</dbReference>
<keyword evidence="2" id="KW-0472">Membrane</keyword>
<dbReference type="EMBL" id="JAUKPO010000021">
    <property type="protein sequence ID" value="MDO1449735.1"/>
    <property type="molecule type" value="Genomic_DNA"/>
</dbReference>
<evidence type="ECO:0000313" key="7">
    <source>
        <dbReference type="Proteomes" id="UP001168528"/>
    </source>
</evidence>
<organism evidence="6 7">
    <name type="scientific">Rhodocytophaga aerolata</name>
    <dbReference type="NCBI Taxonomy" id="455078"/>
    <lineage>
        <taxon>Bacteria</taxon>
        <taxon>Pseudomonadati</taxon>
        <taxon>Bacteroidota</taxon>
        <taxon>Cytophagia</taxon>
        <taxon>Cytophagales</taxon>
        <taxon>Rhodocytophagaceae</taxon>
        <taxon>Rhodocytophaga</taxon>
    </lineage>
</organism>
<comment type="caution">
    <text evidence="6">The sequence shown here is derived from an EMBL/GenBank/DDBJ whole genome shotgun (WGS) entry which is preliminary data.</text>
</comment>
<name>A0ABT8RCA7_9BACT</name>
<protein>
    <submittedName>
        <fullName evidence="6">TonB-dependent receptor</fullName>
    </submittedName>
</protein>
<dbReference type="Gene3D" id="2.40.170.20">
    <property type="entry name" value="TonB-dependent receptor, beta-barrel domain"/>
    <property type="match status" value="1"/>
</dbReference>
<dbReference type="Pfam" id="PF14905">
    <property type="entry name" value="OMP_b-brl_3"/>
    <property type="match status" value="1"/>
</dbReference>